<dbReference type="Pfam" id="PF07238">
    <property type="entry name" value="PilZ"/>
    <property type="match status" value="1"/>
</dbReference>
<dbReference type="Proteomes" id="UP000094197">
    <property type="component" value="Chromosome 1"/>
</dbReference>
<dbReference type="InterPro" id="IPR009875">
    <property type="entry name" value="PilZ_domain"/>
</dbReference>
<proteinExistence type="predicted"/>
<feature type="domain" description="PilZ" evidence="1">
    <location>
        <begin position="18"/>
        <end position="109"/>
    </location>
</feature>
<dbReference type="Gene3D" id="2.40.10.220">
    <property type="entry name" value="predicted glycosyltransferase like domains"/>
    <property type="match status" value="1"/>
</dbReference>
<reference evidence="2 3" key="1">
    <citation type="submission" date="2016-04" db="EMBL/GenBank/DDBJ databases">
        <title>Complete genome seqeunce of Leptospira alstonii serovar Room22.</title>
        <authorList>
            <person name="Nally J.E."/>
            <person name="Bayles D.O."/>
            <person name="Hurley D."/>
            <person name="Fanning S."/>
            <person name="McMahon B.J."/>
            <person name="Arent Z."/>
        </authorList>
    </citation>
    <scope>NUCLEOTIDE SEQUENCE [LARGE SCALE GENOMIC DNA]</scope>
    <source>
        <strain evidence="2 3">GWTS #1</strain>
    </source>
</reference>
<dbReference type="AlphaFoldDB" id="A0A1D7USE5"/>
<dbReference type="GO" id="GO:0035438">
    <property type="term" value="F:cyclic-di-GMP binding"/>
    <property type="evidence" value="ECO:0007669"/>
    <property type="project" value="InterPro"/>
</dbReference>
<protein>
    <submittedName>
        <fullName evidence="2">Pilus assembly protein PilZ</fullName>
    </submittedName>
</protein>
<dbReference type="EMBL" id="CP015217">
    <property type="protein sequence ID" value="AOP32517.1"/>
    <property type="molecule type" value="Genomic_DNA"/>
</dbReference>
<name>A0A1D7USE5_9LEPT</name>
<evidence type="ECO:0000259" key="1">
    <source>
        <dbReference type="Pfam" id="PF07238"/>
    </source>
</evidence>
<organism evidence="2 3">
    <name type="scientific">Leptospira tipperaryensis</name>
    <dbReference type="NCBI Taxonomy" id="2564040"/>
    <lineage>
        <taxon>Bacteria</taxon>
        <taxon>Pseudomonadati</taxon>
        <taxon>Spirochaetota</taxon>
        <taxon>Spirochaetia</taxon>
        <taxon>Leptospirales</taxon>
        <taxon>Leptospiraceae</taxon>
        <taxon>Leptospira</taxon>
    </lineage>
</organism>
<dbReference type="OrthoDB" id="339047at2"/>
<evidence type="ECO:0000313" key="3">
    <source>
        <dbReference type="Proteomes" id="UP000094197"/>
    </source>
</evidence>
<keyword evidence="3" id="KW-1185">Reference proteome</keyword>
<dbReference type="RefSeq" id="WP_069605767.1">
    <property type="nucleotide sequence ID" value="NZ_CP015217.1"/>
</dbReference>
<accession>A0A1D7USE5</accession>
<evidence type="ECO:0000313" key="2">
    <source>
        <dbReference type="EMBL" id="AOP32517.1"/>
    </source>
</evidence>
<gene>
    <name evidence="2" type="ORF">A0128_00660</name>
</gene>
<dbReference type="KEGG" id="laj:A0128_00660"/>
<sequence>MQTEMGQQTKTASDPLSDKRFYKRFRKNNLVKMILGKNEVLGNLEDISMIGASISSREEILLGQRIRFMSPILSVEIEADIIRRDLVQETYKYGLVFHDLSDAAIVEILNKIASVD</sequence>
<dbReference type="SUPFAM" id="SSF141371">
    <property type="entry name" value="PilZ domain-like"/>
    <property type="match status" value="1"/>
</dbReference>